<dbReference type="Proteomes" id="UP000265560">
    <property type="component" value="Chromosome"/>
</dbReference>
<dbReference type="AlphaFoldDB" id="A0A385Z1W8"/>
<dbReference type="Pfam" id="PF06568">
    <property type="entry name" value="YjiS-like"/>
    <property type="match status" value="1"/>
</dbReference>
<sequence length="109" mass="13015">MQCIRNIRWIDLIPGRTLAPSPREGDAMKSQFGKAQFGFVGTQPLFKTPTERRNWWRALRWQVRRWYELAHQRRQLAMLSDAALKDLGLSRADILEESERPFWDDPFKR</sequence>
<evidence type="ECO:0000313" key="2">
    <source>
        <dbReference type="EMBL" id="AYC33229.1"/>
    </source>
</evidence>
<dbReference type="InterPro" id="IPR009506">
    <property type="entry name" value="YjiS-like"/>
</dbReference>
<protein>
    <submittedName>
        <fullName evidence="2">DUF1127 domain-containing protein</fullName>
    </submittedName>
</protein>
<gene>
    <name evidence="2" type="ORF">D3880_13105</name>
</gene>
<accession>A0A385Z1W8</accession>
<evidence type="ECO:0000259" key="1">
    <source>
        <dbReference type="Pfam" id="PF06568"/>
    </source>
</evidence>
<name>A0A385Z1W8_9PSED</name>
<keyword evidence="3" id="KW-1185">Reference proteome</keyword>
<reference evidence="3" key="1">
    <citation type="submission" date="2018-09" db="EMBL/GenBank/DDBJ databases">
        <authorList>
            <person name="Zhu H."/>
        </authorList>
    </citation>
    <scope>NUCLEOTIDE SEQUENCE [LARGE SCALE GENOMIC DNA]</scope>
    <source>
        <strain evidence="3">K2W31S-8</strain>
    </source>
</reference>
<dbReference type="EMBL" id="CP032419">
    <property type="protein sequence ID" value="AYC33229.1"/>
    <property type="molecule type" value="Genomic_DNA"/>
</dbReference>
<dbReference type="KEGG" id="pcav:D3880_13105"/>
<feature type="domain" description="YjiS-like" evidence="1">
    <location>
        <begin position="63"/>
        <end position="94"/>
    </location>
</feature>
<proteinExistence type="predicted"/>
<organism evidence="2 3">
    <name type="scientific">Pseudomonas cavernae</name>
    <dbReference type="NCBI Taxonomy" id="2320867"/>
    <lineage>
        <taxon>Bacteria</taxon>
        <taxon>Pseudomonadati</taxon>
        <taxon>Pseudomonadota</taxon>
        <taxon>Gammaproteobacteria</taxon>
        <taxon>Pseudomonadales</taxon>
        <taxon>Pseudomonadaceae</taxon>
        <taxon>Pseudomonas</taxon>
    </lineage>
</organism>
<evidence type="ECO:0000313" key="3">
    <source>
        <dbReference type="Proteomes" id="UP000265560"/>
    </source>
</evidence>
<dbReference type="OrthoDB" id="7306802at2"/>